<gene>
    <name evidence="1" type="ORF">EHF33_17585</name>
</gene>
<accession>A0A3G8YK91</accession>
<reference evidence="1 2" key="1">
    <citation type="submission" date="2018-11" db="EMBL/GenBank/DDBJ databases">
        <title>Deinococcus shelandsis sp. nov., isolated from South Shetland Islands soil of Antarctica.</title>
        <authorList>
            <person name="Tian J."/>
        </authorList>
    </citation>
    <scope>NUCLEOTIDE SEQUENCE [LARGE SCALE GENOMIC DNA]</scope>
    <source>
        <strain evidence="1 2">S14-83T</strain>
        <plasmid evidence="1 2">unnamed1</plasmid>
    </source>
</reference>
<name>A0A3G8YK91_9DEIO</name>
<dbReference type="Proteomes" id="UP000276417">
    <property type="component" value="Plasmid unnamed1"/>
</dbReference>
<proteinExistence type="predicted"/>
<evidence type="ECO:0000313" key="1">
    <source>
        <dbReference type="EMBL" id="AZI44707.1"/>
    </source>
</evidence>
<keyword evidence="1" id="KW-0614">Plasmid</keyword>
<organism evidence="1 2">
    <name type="scientific">Deinococcus psychrotolerans</name>
    <dbReference type="NCBI Taxonomy" id="2489213"/>
    <lineage>
        <taxon>Bacteria</taxon>
        <taxon>Thermotogati</taxon>
        <taxon>Deinococcota</taxon>
        <taxon>Deinococci</taxon>
        <taxon>Deinococcales</taxon>
        <taxon>Deinococcaceae</taxon>
        <taxon>Deinococcus</taxon>
    </lineage>
</organism>
<geneLocation type="plasmid" evidence="1 2">
    <name>unnamed1</name>
</geneLocation>
<protein>
    <submittedName>
        <fullName evidence="1">DUF1175 family protein</fullName>
    </submittedName>
</protein>
<keyword evidence="2" id="KW-1185">Reference proteome</keyword>
<sequence>MAAAGRAKRHNSRVIQRLRSQLWPVCCLGVLLGLGGGVSAADPISTGTTPLSVSSVADSDRDGYPDAAELVGQDRERFADWFASIAQSQYYGMNKDWLPADRDCGGLLRYAFINALMPHDAVWRSKFKFLPRPQSGDVQAFGYPLPIISRSVFRTAGGAYQVGDIEAGKLVGRTGVQYLANYSMVRVSREMAAAKRGDLLIFIRPDLRSYHSMVYLGGGNVVYHTGASPAEGGEVRLLTVQSLLRYAERAFHPASSNPNFLGVYRWKILN</sequence>
<dbReference type="OrthoDB" id="320761at2"/>
<dbReference type="Gene3D" id="3.90.1720.10">
    <property type="entry name" value="endopeptidase domain like (from Nostoc punctiforme)"/>
    <property type="match status" value="1"/>
</dbReference>
<dbReference type="EMBL" id="CP034185">
    <property type="protein sequence ID" value="AZI44707.1"/>
    <property type="molecule type" value="Genomic_DNA"/>
</dbReference>
<dbReference type="AlphaFoldDB" id="A0A3G8YK91"/>
<dbReference type="Pfam" id="PF06672">
    <property type="entry name" value="DUF1175"/>
    <property type="match status" value="1"/>
</dbReference>
<dbReference type="InterPro" id="IPR009558">
    <property type="entry name" value="DUF1175"/>
</dbReference>
<evidence type="ECO:0000313" key="2">
    <source>
        <dbReference type="Proteomes" id="UP000276417"/>
    </source>
</evidence>
<dbReference type="KEGG" id="dph:EHF33_17585"/>